<gene>
    <name evidence="1" type="ORF">Mth01_40660</name>
</gene>
<sequence>MPLVDRDCARRLLESDDPDVALVFVRGECLVLPVDEIDDEHRGLVIMQRRDLPDAFVAAPISDDRVEALACRLDNAARDLGG</sequence>
<protein>
    <submittedName>
        <fullName evidence="1">Uncharacterized protein</fullName>
    </submittedName>
</protein>
<name>A0A8J3RB66_9ACTN</name>
<proteinExistence type="predicted"/>
<dbReference type="Proteomes" id="UP000610966">
    <property type="component" value="Unassembled WGS sequence"/>
</dbReference>
<comment type="caution">
    <text evidence="1">The sequence shown here is derived from an EMBL/GenBank/DDBJ whole genome shotgun (WGS) entry which is preliminary data.</text>
</comment>
<dbReference type="EMBL" id="BOOG01000040">
    <property type="protein sequence ID" value="GIH71813.1"/>
    <property type="molecule type" value="Genomic_DNA"/>
</dbReference>
<keyword evidence="2" id="KW-1185">Reference proteome</keyword>
<reference evidence="1" key="1">
    <citation type="submission" date="2021-01" db="EMBL/GenBank/DDBJ databases">
        <title>Whole genome shotgun sequence of Sphaerimonospora thailandensis NBRC 107569.</title>
        <authorList>
            <person name="Komaki H."/>
            <person name="Tamura T."/>
        </authorList>
    </citation>
    <scope>NUCLEOTIDE SEQUENCE</scope>
    <source>
        <strain evidence="1">NBRC 107569</strain>
    </source>
</reference>
<dbReference type="RefSeq" id="WP_204017497.1">
    <property type="nucleotide sequence ID" value="NZ_BOOG01000040.1"/>
</dbReference>
<accession>A0A8J3RB66</accession>
<evidence type="ECO:0000313" key="2">
    <source>
        <dbReference type="Proteomes" id="UP000610966"/>
    </source>
</evidence>
<organism evidence="1 2">
    <name type="scientific">Sphaerimonospora thailandensis</name>
    <dbReference type="NCBI Taxonomy" id="795644"/>
    <lineage>
        <taxon>Bacteria</taxon>
        <taxon>Bacillati</taxon>
        <taxon>Actinomycetota</taxon>
        <taxon>Actinomycetes</taxon>
        <taxon>Streptosporangiales</taxon>
        <taxon>Streptosporangiaceae</taxon>
        <taxon>Sphaerimonospora</taxon>
    </lineage>
</organism>
<evidence type="ECO:0000313" key="1">
    <source>
        <dbReference type="EMBL" id="GIH71813.1"/>
    </source>
</evidence>
<dbReference type="AlphaFoldDB" id="A0A8J3RB66"/>